<dbReference type="RefSeq" id="XP_059604279.1">
    <property type="nucleotide sequence ID" value="XM_059750078.1"/>
</dbReference>
<sequence length="159" mass="17722">MAIECNGFRTQTVLELFPMQNSSKWEFINMHEIGSVGLTDLASWVVVHDHMNALLCDWHQFLTLGPLSNRDEHVWQGYFGHKYSIGVERNSDMSISTTTLHCVATALACAYCVGRNIRRIASSDELIHCKAAKMAAVIGRSGGNLKRRWIGGDGEVEIV</sequence>
<dbReference type="VEuPathDB" id="FungiDB:An11g01680"/>
<dbReference type="AlphaFoldDB" id="A0AAJ8E2A7"/>
<organism evidence="1">
    <name type="scientific">Aspergillus niger</name>
    <dbReference type="NCBI Taxonomy" id="5061"/>
    <lineage>
        <taxon>Eukaryota</taxon>
        <taxon>Fungi</taxon>
        <taxon>Dikarya</taxon>
        <taxon>Ascomycota</taxon>
        <taxon>Pezizomycotina</taxon>
        <taxon>Eurotiomycetes</taxon>
        <taxon>Eurotiomycetidae</taxon>
        <taxon>Eurotiales</taxon>
        <taxon>Aspergillaceae</taxon>
        <taxon>Aspergillus</taxon>
        <taxon>Aspergillus subgen. Circumdati</taxon>
    </lineage>
</organism>
<dbReference type="KEGG" id="ang:An11g01680"/>
<accession>A0AAJ8E2A7</accession>
<proteinExistence type="predicted"/>
<evidence type="ECO:0000313" key="1">
    <source>
        <dbReference type="RefSeq" id="XP_059604279.1"/>
    </source>
</evidence>
<dbReference type="GeneID" id="84592205"/>
<gene>
    <name evidence="1" type="ORF">An11g01680</name>
</gene>
<reference evidence="1" key="1">
    <citation type="submission" date="2025-02" db="EMBL/GenBank/DDBJ databases">
        <authorList>
            <consortium name="NCBI Genome Project"/>
        </authorList>
    </citation>
    <scope>NUCLEOTIDE SEQUENCE</scope>
</reference>
<reference evidence="1" key="2">
    <citation type="submission" date="2025-08" db="UniProtKB">
        <authorList>
            <consortium name="RefSeq"/>
        </authorList>
    </citation>
    <scope>IDENTIFICATION</scope>
</reference>
<name>A0AAJ8E2A7_ASPNG</name>
<protein>
    <submittedName>
        <fullName evidence="1">Uncharacterized protein</fullName>
    </submittedName>
</protein>